<name>A0ABT7T9I0_9MICO</name>
<evidence type="ECO:0000313" key="3">
    <source>
        <dbReference type="Proteomes" id="UP001237823"/>
    </source>
</evidence>
<dbReference type="GO" id="GO:0016787">
    <property type="term" value="F:hydrolase activity"/>
    <property type="evidence" value="ECO:0007669"/>
    <property type="project" value="UniProtKB-KW"/>
</dbReference>
<dbReference type="PRINTS" id="PR00111">
    <property type="entry name" value="ABHYDROLASE"/>
</dbReference>
<dbReference type="PANTHER" id="PTHR43689">
    <property type="entry name" value="HYDROLASE"/>
    <property type="match status" value="1"/>
</dbReference>
<dbReference type="Pfam" id="PF12697">
    <property type="entry name" value="Abhydrolase_6"/>
    <property type="match status" value="1"/>
</dbReference>
<gene>
    <name evidence="2" type="ORF">QUG92_14085</name>
</gene>
<dbReference type="PANTHER" id="PTHR43689:SF8">
    <property type="entry name" value="ALPHA_BETA-HYDROLASES SUPERFAMILY PROTEIN"/>
    <property type="match status" value="1"/>
</dbReference>
<dbReference type="RefSeq" id="WP_289459530.1">
    <property type="nucleotide sequence ID" value="NZ_JAUCML010000010.1"/>
</dbReference>
<dbReference type="InterPro" id="IPR029058">
    <property type="entry name" value="AB_hydrolase_fold"/>
</dbReference>
<proteinExistence type="predicted"/>
<comment type="caution">
    <text evidence="2">The sequence shown here is derived from an EMBL/GenBank/DDBJ whole genome shotgun (WGS) entry which is preliminary data.</text>
</comment>
<keyword evidence="2" id="KW-0378">Hydrolase</keyword>
<accession>A0ABT7T9I0</accession>
<protein>
    <submittedName>
        <fullName evidence="2">Alpha/beta fold hydrolase</fullName>
    </submittedName>
</protein>
<feature type="domain" description="AB hydrolase-1" evidence="1">
    <location>
        <begin position="34"/>
        <end position="242"/>
    </location>
</feature>
<dbReference type="Gene3D" id="3.40.50.1820">
    <property type="entry name" value="alpha/beta hydrolase"/>
    <property type="match status" value="1"/>
</dbReference>
<dbReference type="InterPro" id="IPR000073">
    <property type="entry name" value="AB_hydrolase_1"/>
</dbReference>
<dbReference type="EMBL" id="JAUCML010000010">
    <property type="protein sequence ID" value="MDM7886239.1"/>
    <property type="molecule type" value="Genomic_DNA"/>
</dbReference>
<keyword evidence="3" id="KW-1185">Reference proteome</keyword>
<organism evidence="2 3">
    <name type="scientific">Curtobacterium citri</name>
    <dbReference type="NCBI Taxonomy" id="3055139"/>
    <lineage>
        <taxon>Bacteria</taxon>
        <taxon>Bacillati</taxon>
        <taxon>Actinomycetota</taxon>
        <taxon>Actinomycetes</taxon>
        <taxon>Micrococcales</taxon>
        <taxon>Microbacteriaceae</taxon>
        <taxon>Curtobacterium</taxon>
    </lineage>
</organism>
<dbReference type="SUPFAM" id="SSF53474">
    <property type="entry name" value="alpha/beta-Hydrolases"/>
    <property type="match status" value="1"/>
</dbReference>
<evidence type="ECO:0000259" key="1">
    <source>
        <dbReference type="Pfam" id="PF12697"/>
    </source>
</evidence>
<dbReference type="Proteomes" id="UP001237823">
    <property type="component" value="Unassembled WGS sequence"/>
</dbReference>
<reference evidence="2 3" key="1">
    <citation type="submission" date="2023-06" db="EMBL/GenBank/DDBJ databases">
        <authorList>
            <person name="Feng G."/>
            <person name="Li J."/>
            <person name="Zhu H."/>
        </authorList>
    </citation>
    <scope>NUCLEOTIDE SEQUENCE [LARGE SCALE GENOMIC DNA]</scope>
    <source>
        <strain evidence="2 3">RHCKG23</strain>
    </source>
</reference>
<sequence length="272" mass="29380">MRAQVRTIEIEGLPVRLRTLAPAGRLRDTLAPTVVLVHGIGMSHRSFARTQRHLARTHRTVAVDLPGFGGLPPVGRTVPFEELGDLVVRAVRSRGAGDLVLVGQSMGTQVVVEAALRHPDVVSAVVLVGPVVDPARRTLVQQALDLARDGFVEDARMNAVVLTDYLRSLRQYVRQLGPMLRYRTEDVVPALVQPVLVVRGDRDPIGRRDWAAALAASARRGALVELPGGHHVQDRQPVAFARLVDEFRRVQTTEDALTGGAPAGGATTGDAR</sequence>
<evidence type="ECO:0000313" key="2">
    <source>
        <dbReference type="EMBL" id="MDM7886239.1"/>
    </source>
</evidence>